<accession>A0ABD3KW26</accession>
<evidence type="ECO:0000313" key="8">
    <source>
        <dbReference type="Proteomes" id="UP001634007"/>
    </source>
</evidence>
<dbReference type="InterPro" id="IPR003245">
    <property type="entry name" value="Phytocyanin_dom"/>
</dbReference>
<dbReference type="SUPFAM" id="SSF49503">
    <property type="entry name" value="Cupredoxins"/>
    <property type="match status" value="1"/>
</dbReference>
<name>A0ABD3KW26_EUCGL</name>
<evidence type="ECO:0000256" key="3">
    <source>
        <dbReference type="ARBA" id="ARBA00023157"/>
    </source>
</evidence>
<dbReference type="AlphaFoldDB" id="A0ABD3KW26"/>
<evidence type="ECO:0000256" key="5">
    <source>
        <dbReference type="ARBA" id="ARBA00082491"/>
    </source>
</evidence>
<sequence length="137" mass="15133">MKYTTRASLEVRKMGRPVAVTICLVLSCLGFKNASGAVYTVGDQGGWTTNIEGWTQGKKFLPGDVLIFNYNPALHNVVSVDLDSYDTCTLGENYKIYESGNDHVVLPRGNSFFFSSKDGDCDKKMKIEVHAWGTSHT</sequence>
<dbReference type="PROSITE" id="PS51485">
    <property type="entry name" value="PHYTOCYANIN"/>
    <property type="match status" value="1"/>
</dbReference>
<dbReference type="EMBL" id="JBJKBG010000003">
    <property type="protein sequence ID" value="KAL3743950.1"/>
    <property type="molecule type" value="Genomic_DNA"/>
</dbReference>
<evidence type="ECO:0000256" key="4">
    <source>
        <dbReference type="ARBA" id="ARBA00071970"/>
    </source>
</evidence>
<keyword evidence="8" id="KW-1185">Reference proteome</keyword>
<keyword evidence="2" id="KW-0186">Copper</keyword>
<dbReference type="Proteomes" id="UP001634007">
    <property type="component" value="Unassembled WGS sequence"/>
</dbReference>
<dbReference type="Pfam" id="PF02298">
    <property type="entry name" value="Cu_bind_like"/>
    <property type="match status" value="1"/>
</dbReference>
<gene>
    <name evidence="7" type="ORF">ACJRO7_013234</name>
</gene>
<evidence type="ECO:0000259" key="6">
    <source>
        <dbReference type="PROSITE" id="PS51485"/>
    </source>
</evidence>
<keyword evidence="1" id="KW-0479">Metal-binding</keyword>
<dbReference type="FunFam" id="2.60.40.420:FF:000013">
    <property type="entry name" value="basic blue protein-like"/>
    <property type="match status" value="1"/>
</dbReference>
<dbReference type="PANTHER" id="PTHR33021:SF424">
    <property type="entry name" value="BASIC BLUE PROTEIN"/>
    <property type="match status" value="1"/>
</dbReference>
<dbReference type="PANTHER" id="PTHR33021">
    <property type="entry name" value="BLUE COPPER PROTEIN"/>
    <property type="match status" value="1"/>
</dbReference>
<keyword evidence="3" id="KW-1015">Disulfide bond</keyword>
<organism evidence="7 8">
    <name type="scientific">Eucalyptus globulus</name>
    <name type="common">Tasmanian blue gum</name>
    <dbReference type="NCBI Taxonomy" id="34317"/>
    <lineage>
        <taxon>Eukaryota</taxon>
        <taxon>Viridiplantae</taxon>
        <taxon>Streptophyta</taxon>
        <taxon>Embryophyta</taxon>
        <taxon>Tracheophyta</taxon>
        <taxon>Spermatophyta</taxon>
        <taxon>Magnoliopsida</taxon>
        <taxon>eudicotyledons</taxon>
        <taxon>Gunneridae</taxon>
        <taxon>Pentapetalae</taxon>
        <taxon>rosids</taxon>
        <taxon>malvids</taxon>
        <taxon>Myrtales</taxon>
        <taxon>Myrtaceae</taxon>
        <taxon>Myrtoideae</taxon>
        <taxon>Eucalypteae</taxon>
        <taxon>Eucalyptus</taxon>
    </lineage>
</organism>
<comment type="caution">
    <text evidence="7">The sequence shown here is derived from an EMBL/GenBank/DDBJ whole genome shotgun (WGS) entry which is preliminary data.</text>
</comment>
<reference evidence="7 8" key="1">
    <citation type="submission" date="2024-11" db="EMBL/GenBank/DDBJ databases">
        <title>Chromosome-level genome assembly of Eucalyptus globulus Labill. provides insights into its genome evolution.</title>
        <authorList>
            <person name="Li X."/>
        </authorList>
    </citation>
    <scope>NUCLEOTIDE SEQUENCE [LARGE SCALE GENOMIC DNA]</scope>
    <source>
        <strain evidence="7">CL2024</strain>
        <tissue evidence="7">Fresh tender leaves</tissue>
    </source>
</reference>
<dbReference type="Gene3D" id="2.60.40.420">
    <property type="entry name" value="Cupredoxins - blue copper proteins"/>
    <property type="match status" value="1"/>
</dbReference>
<dbReference type="InterPro" id="IPR041844">
    <property type="entry name" value="Plantacyanin"/>
</dbReference>
<dbReference type="CDD" id="cd11013">
    <property type="entry name" value="Plantacyanin"/>
    <property type="match status" value="1"/>
</dbReference>
<evidence type="ECO:0000313" key="7">
    <source>
        <dbReference type="EMBL" id="KAL3743950.1"/>
    </source>
</evidence>
<proteinExistence type="predicted"/>
<protein>
    <recommendedName>
        <fullName evidence="4">Basic blue protein</fullName>
    </recommendedName>
    <alternativeName>
        <fullName evidence="5">Plantacyanin</fullName>
    </alternativeName>
</protein>
<feature type="domain" description="Phytocyanin" evidence="6">
    <location>
        <begin position="37"/>
        <end position="133"/>
    </location>
</feature>
<dbReference type="PROSITE" id="PS51257">
    <property type="entry name" value="PROKAR_LIPOPROTEIN"/>
    <property type="match status" value="1"/>
</dbReference>
<dbReference type="GO" id="GO:0046872">
    <property type="term" value="F:metal ion binding"/>
    <property type="evidence" value="ECO:0007669"/>
    <property type="project" value="UniProtKB-KW"/>
</dbReference>
<evidence type="ECO:0000256" key="2">
    <source>
        <dbReference type="ARBA" id="ARBA00023008"/>
    </source>
</evidence>
<dbReference type="InterPro" id="IPR008972">
    <property type="entry name" value="Cupredoxin"/>
</dbReference>
<dbReference type="InterPro" id="IPR039391">
    <property type="entry name" value="Phytocyanin-like"/>
</dbReference>
<evidence type="ECO:0000256" key="1">
    <source>
        <dbReference type="ARBA" id="ARBA00022723"/>
    </source>
</evidence>